<dbReference type="InterPro" id="IPR036465">
    <property type="entry name" value="vWFA_dom_sf"/>
</dbReference>
<evidence type="ECO:0000313" key="8">
    <source>
        <dbReference type="Proteomes" id="UP000249467"/>
    </source>
</evidence>
<feature type="compositionally biased region" description="Basic and acidic residues" evidence="4">
    <location>
        <begin position="11"/>
        <end position="21"/>
    </location>
</feature>
<name>A0A2W4VWE3_9CYAN</name>
<dbReference type="InterPro" id="IPR036737">
    <property type="entry name" value="OmpA-like_sf"/>
</dbReference>
<evidence type="ECO:0000256" key="2">
    <source>
        <dbReference type="ARBA" id="ARBA00023136"/>
    </source>
</evidence>
<dbReference type="GO" id="GO:0009279">
    <property type="term" value="C:cell outer membrane"/>
    <property type="evidence" value="ECO:0007669"/>
    <property type="project" value="UniProtKB-SubCell"/>
</dbReference>
<evidence type="ECO:0000256" key="3">
    <source>
        <dbReference type="PROSITE-ProRule" id="PRU00473"/>
    </source>
</evidence>
<dbReference type="EMBL" id="QBML01000054">
    <property type="protein sequence ID" value="PZO35617.1"/>
    <property type="molecule type" value="Genomic_DNA"/>
</dbReference>
<feature type="compositionally biased region" description="Polar residues" evidence="4">
    <location>
        <begin position="520"/>
        <end position="554"/>
    </location>
</feature>
<dbReference type="Proteomes" id="UP000249467">
    <property type="component" value="Unassembled WGS sequence"/>
</dbReference>
<dbReference type="Gene3D" id="3.30.1330.60">
    <property type="entry name" value="OmpA-like domain"/>
    <property type="match status" value="1"/>
</dbReference>
<keyword evidence="2 3" id="KW-0472">Membrane</keyword>
<feature type="region of interest" description="Disordered" evidence="4">
    <location>
        <begin position="448"/>
        <end position="610"/>
    </location>
</feature>
<comment type="caution">
    <text evidence="7">The sequence shown here is derived from an EMBL/GenBank/DDBJ whole genome shotgun (WGS) entry which is preliminary data.</text>
</comment>
<dbReference type="Pfam" id="PF00691">
    <property type="entry name" value="OmpA"/>
    <property type="match status" value="1"/>
</dbReference>
<dbReference type="PANTHER" id="PTHR30329">
    <property type="entry name" value="STATOR ELEMENT OF FLAGELLAR MOTOR COMPLEX"/>
    <property type="match status" value="1"/>
</dbReference>
<gene>
    <name evidence="7" type="ORF">DCF19_23495</name>
</gene>
<comment type="subcellular location">
    <subcellularLocation>
        <location evidence="1">Cell outer membrane</location>
    </subcellularLocation>
</comment>
<feature type="transmembrane region" description="Helical" evidence="5">
    <location>
        <begin position="413"/>
        <end position="437"/>
    </location>
</feature>
<evidence type="ECO:0000256" key="4">
    <source>
        <dbReference type="SAM" id="MobiDB-lite"/>
    </source>
</evidence>
<evidence type="ECO:0000256" key="5">
    <source>
        <dbReference type="SAM" id="Phobius"/>
    </source>
</evidence>
<dbReference type="PANTHER" id="PTHR30329:SF20">
    <property type="entry name" value="EXPORTED PROTEIN"/>
    <property type="match status" value="1"/>
</dbReference>
<reference evidence="7 8" key="2">
    <citation type="submission" date="2018-06" db="EMBL/GenBank/DDBJ databases">
        <title>Metagenomic assembly of (sub)arctic Cyanobacteria and their associated microbiome from non-axenic cultures.</title>
        <authorList>
            <person name="Baurain D."/>
        </authorList>
    </citation>
    <scope>NUCLEOTIDE SEQUENCE [LARGE SCALE GENOMIC DNA]</scope>
    <source>
        <strain evidence="7">ULC066bin1</strain>
    </source>
</reference>
<evidence type="ECO:0000256" key="1">
    <source>
        <dbReference type="ARBA" id="ARBA00004442"/>
    </source>
</evidence>
<dbReference type="SUPFAM" id="SSF103088">
    <property type="entry name" value="OmpA-like"/>
    <property type="match status" value="1"/>
</dbReference>
<organism evidence="7 8">
    <name type="scientific">Pseudanabaena frigida</name>
    <dbReference type="NCBI Taxonomy" id="945775"/>
    <lineage>
        <taxon>Bacteria</taxon>
        <taxon>Bacillati</taxon>
        <taxon>Cyanobacteriota</taxon>
        <taxon>Cyanophyceae</taxon>
        <taxon>Pseudanabaenales</taxon>
        <taxon>Pseudanabaenaceae</taxon>
        <taxon>Pseudanabaena</taxon>
    </lineage>
</organism>
<sequence length="727" mass="80370">MPHANESETNEFEHHANEEAKSFQMPTNLVVAEFGEVNVQRNKSRSNDDSTECHVEFTIAMEPQGRFAEGWRTGLALDASASMKRSYGRKVEARVDPELLTGYIKQGRLRSYLEDGEPTRKIQRDAFAEIQERGYEIHRTENILQPLVQDFTAYLAGSLDGTGKTSLIYWGCGKGDEIQVLGEFDAASCQELAIAGPATFQLGKTTKLLPAIAYFADRYCQAQRGIYIFLTDGRIDDLEQVKIYTKELALEIAVGKRNYLKLILIGIGNDVDRYQLQELDDFDTGLDIDIWDYKIASEMTNLTQIFAEVVNENQIIAENGAIYDDAGNCVKSFPQGLPARVDFVMRGDSQWFELEVSNQRIRQSVILGTAAAIAPLAKKTLFDFEIKAKEGLNANSVADEQQVESNQTPKQKYWKWLAALLIGAAFIGTGIAFGILIQRSDSNKLQNQSIPISAQDSEPNAKSTSSSNNPLNSQTKVNPTNGSENNSSSSKSSNTSSSSTNSSSKIVSKSPDNFAEKPPNNVSGNNVNKSASVSGVVSDNSRKLTNSNSGNNSEKMPVNPANNANKSASSSDLNGLTSAPSSATQPKTSDRLKLDLKVERRDRNSSPSILPIANPDVEETVFFPSDEAQLIPSEEIKIDNFWAKVQGRRGIIQVSGHTDKTGDYAYNLDLSQARANEVVRLLRDRGLDNNYKLTFEALSWLQPLRKDFTAADQAFNRRVVIQFKEQR</sequence>
<proteinExistence type="predicted"/>
<evidence type="ECO:0000259" key="6">
    <source>
        <dbReference type="PROSITE" id="PS51123"/>
    </source>
</evidence>
<dbReference type="CDD" id="cd07185">
    <property type="entry name" value="OmpA_C-like"/>
    <property type="match status" value="1"/>
</dbReference>
<feature type="compositionally biased region" description="Polar residues" evidence="4">
    <location>
        <begin position="448"/>
        <end position="479"/>
    </location>
</feature>
<feature type="domain" description="OmpA-like" evidence="6">
    <location>
        <begin position="610"/>
        <end position="727"/>
    </location>
</feature>
<evidence type="ECO:0000313" key="7">
    <source>
        <dbReference type="EMBL" id="PZO35617.1"/>
    </source>
</evidence>
<dbReference type="PRINTS" id="PR01021">
    <property type="entry name" value="OMPADOMAIN"/>
</dbReference>
<accession>A0A2W4VWE3</accession>
<keyword evidence="5" id="KW-1133">Transmembrane helix</keyword>
<dbReference type="InterPro" id="IPR006664">
    <property type="entry name" value="OMP_bac"/>
</dbReference>
<feature type="region of interest" description="Disordered" evidence="4">
    <location>
        <begin position="1"/>
        <end position="23"/>
    </location>
</feature>
<dbReference type="InterPro" id="IPR006665">
    <property type="entry name" value="OmpA-like"/>
</dbReference>
<dbReference type="InterPro" id="IPR050330">
    <property type="entry name" value="Bact_OuterMem_StrucFunc"/>
</dbReference>
<dbReference type="PROSITE" id="PS51123">
    <property type="entry name" value="OMPA_2"/>
    <property type="match status" value="1"/>
</dbReference>
<keyword evidence="5" id="KW-0812">Transmembrane</keyword>
<protein>
    <recommendedName>
        <fullName evidence="6">OmpA-like domain-containing protein</fullName>
    </recommendedName>
</protein>
<reference evidence="7 8" key="1">
    <citation type="submission" date="2018-04" db="EMBL/GenBank/DDBJ databases">
        <authorList>
            <person name="Go L.Y."/>
            <person name="Mitchell J.A."/>
        </authorList>
    </citation>
    <scope>NUCLEOTIDE SEQUENCE [LARGE SCALE GENOMIC DNA]</scope>
    <source>
        <strain evidence="7">ULC066bin1</strain>
    </source>
</reference>
<feature type="compositionally biased region" description="Basic and acidic residues" evidence="4">
    <location>
        <begin position="588"/>
        <end position="604"/>
    </location>
</feature>
<feature type="compositionally biased region" description="Low complexity" evidence="4">
    <location>
        <begin position="559"/>
        <end position="571"/>
    </location>
</feature>
<dbReference type="SUPFAM" id="SSF53300">
    <property type="entry name" value="vWA-like"/>
    <property type="match status" value="1"/>
</dbReference>
<dbReference type="AlphaFoldDB" id="A0A2W4VWE3"/>
<feature type="compositionally biased region" description="Low complexity" evidence="4">
    <location>
        <begin position="480"/>
        <end position="510"/>
    </location>
</feature>
<feature type="compositionally biased region" description="Polar residues" evidence="4">
    <location>
        <begin position="572"/>
        <end position="587"/>
    </location>
</feature>